<dbReference type="STRING" id="388467.A19Y_3412"/>
<dbReference type="Proteomes" id="UP000027395">
    <property type="component" value="Chromosome"/>
</dbReference>
<dbReference type="eggNOG" id="COG1278">
    <property type="taxonomic scope" value="Bacteria"/>
</dbReference>
<gene>
    <name evidence="1" type="ORF">A19Y_3412</name>
</gene>
<sequence>MTENWFSSENRNLLLAERYFSGSHHYFFEVKEAKNSSKYIIIAQRKKLENEFIGTKMRIFENEMLEFQRILNKLIIFSLNDTSVTETDHNYHNNQIESNLSPNNLIFLEEKYFSSSHYYFFEVKQSKNGTKYIVIDQRKKLENEFISTKMRIFTDEMLEFQRVMNKLIAFTLNDNFIPSKISDINKDNQNQQIQLDSDLLPRFFDKIITTNNWKQFEEYAYYLLKLLGIETVYNFTGERQAGKADGFFKIGNLAVIYDCTLDFQNIENSKSEQINNYCNKLKQGSIELSGRTTEEFYNHHKQVWIITRGTTRQIKLVNSIVVKEVAINDIMYLYQERLKSNMNNQSLEIKLRNI</sequence>
<proteinExistence type="predicted"/>
<reference evidence="1 2" key="1">
    <citation type="journal article" date="2014" name="Appl. Environ. Microbiol.">
        <title>Elucidation of insertion elements encoded on plasmids and in vitro construction of shuttle vectors from the toxic cyanobacterium Planktothrix.</title>
        <authorList>
            <person name="Christiansen G."/>
            <person name="Goesmann A."/>
            <person name="Kurmayer R."/>
        </authorList>
    </citation>
    <scope>NUCLEOTIDE SEQUENCE [LARGE SCALE GENOMIC DNA]</scope>
    <source>
        <strain evidence="1 2">NIVA-CYA 126/8</strain>
    </source>
</reference>
<dbReference type="PATRIC" id="fig|388467.6.peg.3361"/>
<protein>
    <submittedName>
        <fullName evidence="1">Uncharacterized protein</fullName>
    </submittedName>
</protein>
<accession>A0A073CJV3</accession>
<dbReference type="HOGENOM" id="CLU_067087_0_0_3"/>
<evidence type="ECO:0000313" key="2">
    <source>
        <dbReference type="Proteomes" id="UP000027395"/>
    </source>
</evidence>
<dbReference type="RefSeq" id="WP_202807850.1">
    <property type="nucleotide sequence ID" value="NZ_CM002803.1"/>
</dbReference>
<dbReference type="EMBL" id="CM002803">
    <property type="protein sequence ID" value="KEI68192.1"/>
    <property type="molecule type" value="Genomic_DNA"/>
</dbReference>
<dbReference type="AlphaFoldDB" id="A0A073CJV3"/>
<keyword evidence="2" id="KW-1185">Reference proteome</keyword>
<name>A0A073CJV3_PLAA1</name>
<evidence type="ECO:0000313" key="1">
    <source>
        <dbReference type="EMBL" id="KEI68192.1"/>
    </source>
</evidence>
<dbReference type="Gene3D" id="3.10.450.700">
    <property type="match status" value="2"/>
</dbReference>
<organism evidence="1 2">
    <name type="scientific">Planktothrix agardhii (strain NIVA-CYA 126/8)</name>
    <dbReference type="NCBI Taxonomy" id="388467"/>
    <lineage>
        <taxon>Bacteria</taxon>
        <taxon>Bacillati</taxon>
        <taxon>Cyanobacteriota</taxon>
        <taxon>Cyanophyceae</taxon>
        <taxon>Oscillatoriophycideae</taxon>
        <taxon>Oscillatoriales</taxon>
        <taxon>Microcoleaceae</taxon>
        <taxon>Planktothrix</taxon>
    </lineage>
</organism>